<feature type="transmembrane region" description="Helical" evidence="1">
    <location>
        <begin position="106"/>
        <end position="127"/>
    </location>
</feature>
<evidence type="ECO:0000256" key="1">
    <source>
        <dbReference type="SAM" id="Phobius"/>
    </source>
</evidence>
<evidence type="ECO:0000313" key="2">
    <source>
        <dbReference type="EMBL" id="CAG2244866.1"/>
    </source>
</evidence>
<keyword evidence="1" id="KW-0472">Membrane</keyword>
<accession>A0A8S3UMI4</accession>
<keyword evidence="1" id="KW-0812">Transmembrane</keyword>
<sequence>MTDAELVSFSEVRCPIQNGNKRKRRDVSSFQPVGFLVSITNNGNAFSNKIPIVVYDSSCTNCFLDNGVFICNQKDNICVVKGKCFRLSSSECTSNRVKDDNTSNNLWIIGAVLGAIAACAVVCFLVTKTVKKPWTSKGSWFPSMTDKGHFTNSKDAFSKN</sequence>
<protein>
    <submittedName>
        <fullName evidence="2">Uncharacterized protein</fullName>
    </submittedName>
</protein>
<proteinExistence type="predicted"/>
<evidence type="ECO:0000313" key="3">
    <source>
        <dbReference type="Proteomes" id="UP000683360"/>
    </source>
</evidence>
<comment type="caution">
    <text evidence="2">The sequence shown here is derived from an EMBL/GenBank/DDBJ whole genome shotgun (WGS) entry which is preliminary data.</text>
</comment>
<keyword evidence="3" id="KW-1185">Reference proteome</keyword>
<gene>
    <name evidence="2" type="ORF">MEDL_56912</name>
</gene>
<dbReference type="AlphaFoldDB" id="A0A8S3UMI4"/>
<dbReference type="EMBL" id="CAJPWZ010002749">
    <property type="protein sequence ID" value="CAG2244866.1"/>
    <property type="molecule type" value="Genomic_DNA"/>
</dbReference>
<organism evidence="2 3">
    <name type="scientific">Mytilus edulis</name>
    <name type="common">Blue mussel</name>
    <dbReference type="NCBI Taxonomy" id="6550"/>
    <lineage>
        <taxon>Eukaryota</taxon>
        <taxon>Metazoa</taxon>
        <taxon>Spiralia</taxon>
        <taxon>Lophotrochozoa</taxon>
        <taxon>Mollusca</taxon>
        <taxon>Bivalvia</taxon>
        <taxon>Autobranchia</taxon>
        <taxon>Pteriomorphia</taxon>
        <taxon>Mytilida</taxon>
        <taxon>Mytiloidea</taxon>
        <taxon>Mytilidae</taxon>
        <taxon>Mytilinae</taxon>
        <taxon>Mytilus</taxon>
    </lineage>
</organism>
<dbReference type="Proteomes" id="UP000683360">
    <property type="component" value="Unassembled WGS sequence"/>
</dbReference>
<dbReference type="OrthoDB" id="6162269at2759"/>
<name>A0A8S3UMI4_MYTED</name>
<reference evidence="2" key="1">
    <citation type="submission" date="2021-03" db="EMBL/GenBank/DDBJ databases">
        <authorList>
            <person name="Bekaert M."/>
        </authorList>
    </citation>
    <scope>NUCLEOTIDE SEQUENCE</scope>
</reference>
<keyword evidence="1" id="KW-1133">Transmembrane helix</keyword>